<gene>
    <name evidence="2" type="ORF">C7B45_16370</name>
</gene>
<feature type="domain" description="Transglutaminase-like" evidence="1">
    <location>
        <begin position="365"/>
        <end position="436"/>
    </location>
</feature>
<dbReference type="Proteomes" id="UP000241848">
    <property type="component" value="Unassembled WGS sequence"/>
</dbReference>
<dbReference type="AlphaFoldDB" id="A0A2T2WD14"/>
<proteinExistence type="predicted"/>
<evidence type="ECO:0000313" key="3">
    <source>
        <dbReference type="Proteomes" id="UP000241848"/>
    </source>
</evidence>
<reference evidence="2 3" key="1">
    <citation type="journal article" date="2014" name="BMC Genomics">
        <title>Comparison of environmental and isolate Sulfobacillus genomes reveals diverse carbon, sulfur, nitrogen, and hydrogen metabolisms.</title>
        <authorList>
            <person name="Justice N.B."/>
            <person name="Norman A."/>
            <person name="Brown C.T."/>
            <person name="Singh A."/>
            <person name="Thomas B.C."/>
            <person name="Banfield J.F."/>
        </authorList>
    </citation>
    <scope>NUCLEOTIDE SEQUENCE [LARGE SCALE GENOMIC DNA]</scope>
    <source>
        <strain evidence="2">AMDSBA3</strain>
    </source>
</reference>
<dbReference type="InterPro" id="IPR038765">
    <property type="entry name" value="Papain-like_cys_pep_sf"/>
</dbReference>
<name>A0A2T2WD14_9FIRM</name>
<protein>
    <recommendedName>
        <fullName evidence="1">Transglutaminase-like domain-containing protein</fullName>
    </recommendedName>
</protein>
<dbReference type="Pfam" id="PF01841">
    <property type="entry name" value="Transglut_core"/>
    <property type="match status" value="1"/>
</dbReference>
<dbReference type="EMBL" id="PXYV01000084">
    <property type="protein sequence ID" value="PSR20123.1"/>
    <property type="molecule type" value="Genomic_DNA"/>
</dbReference>
<sequence length="485" mass="51512">PTVSALPNQASADAYMWKRADGAVTLWGGVPGTRTGELLDLKPGQTLTIGGNWLNAQMPGSANNVPMSIVVNAPPANWSDQSIPWQDGAKGNLSPSKYTGFSPNQVRFVAKKPGVYTIQGLWDGHWSLPLVVAVGIADFKTPKWPIHGTQWAVARVVSQAQLAKDRPSAMWAQHEHVVTAIPHATLHVGRPVDGWLPIWGTVPISAVHTGFAKDLTVKQTWRGSWDGVQSWTATLPIGSNGEFHGVIRLLVHGRTQIALELNQLTGSASAEQAHPNPTVWIRSTVFNAAPTVSNEAGYLASAADMNTASPAIASMAKTARGLLANSASWTTGLVAVAEYASEGLTYNTPYDKEPYGSHDESLSQVVGTGEAICVGYASLAGALLRSAGIPVHVVIGSYAFSHRSTTWSVAQLRTADATAGFHVWLQVGSLGIDPTGISGLFDNWSQINAGMMTLATAFHWSLNKLTVVPDAGAFSYGILSKYLPQ</sequence>
<organism evidence="2 3">
    <name type="scientific">Sulfobacillus acidophilus</name>
    <dbReference type="NCBI Taxonomy" id="53633"/>
    <lineage>
        <taxon>Bacteria</taxon>
        <taxon>Bacillati</taxon>
        <taxon>Bacillota</taxon>
        <taxon>Clostridia</taxon>
        <taxon>Eubacteriales</taxon>
        <taxon>Clostridiales Family XVII. Incertae Sedis</taxon>
        <taxon>Sulfobacillus</taxon>
    </lineage>
</organism>
<dbReference type="Gene3D" id="3.10.620.30">
    <property type="match status" value="1"/>
</dbReference>
<accession>A0A2T2WD14</accession>
<dbReference type="SMART" id="SM00460">
    <property type="entry name" value="TGc"/>
    <property type="match status" value="1"/>
</dbReference>
<evidence type="ECO:0000313" key="2">
    <source>
        <dbReference type="EMBL" id="PSR20123.1"/>
    </source>
</evidence>
<dbReference type="SUPFAM" id="SSF54001">
    <property type="entry name" value="Cysteine proteinases"/>
    <property type="match status" value="1"/>
</dbReference>
<dbReference type="InterPro" id="IPR002931">
    <property type="entry name" value="Transglutaminase-like"/>
</dbReference>
<comment type="caution">
    <text evidence="2">The sequence shown here is derived from an EMBL/GenBank/DDBJ whole genome shotgun (WGS) entry which is preliminary data.</text>
</comment>
<feature type="non-terminal residue" evidence="2">
    <location>
        <position position="1"/>
    </location>
</feature>
<evidence type="ECO:0000259" key="1">
    <source>
        <dbReference type="SMART" id="SM00460"/>
    </source>
</evidence>